<protein>
    <submittedName>
        <fullName evidence="2">Uncharacterized protein</fullName>
    </submittedName>
</protein>
<feature type="region of interest" description="Disordered" evidence="1">
    <location>
        <begin position="663"/>
        <end position="697"/>
    </location>
</feature>
<comment type="caution">
    <text evidence="2">The sequence shown here is derived from an EMBL/GenBank/DDBJ whole genome shotgun (WGS) entry which is preliminary data.</text>
</comment>
<accession>A0A9W9A3X8</accession>
<feature type="compositionally biased region" description="Polar residues" evidence="1">
    <location>
        <begin position="214"/>
        <end position="227"/>
    </location>
</feature>
<evidence type="ECO:0000313" key="3">
    <source>
        <dbReference type="Proteomes" id="UP001150238"/>
    </source>
</evidence>
<sequence length="822" mass="90715">MSQVYQRSQKNNELQEQEDQERLETPEEVSSLEDNSVNYWQYRQQREERRQQQLQQTQIPPRRQAYRQQSSMTTATTASSYSAHSTDNNTYDMYSNAGFTAGNTSENNTNDNNVMNINNVKHAMASQSSSQLHTEDDDVFAVLSYLDVNDPEEDDASRTMNAAKKVEPLSVVNNGEEGLPTSNSNLSSSTSSSSFQNTSNASNPRTTPIPGVPSQGSGPQYNSSFAPSKSAAERKAKAQVAQAAAIYRPGGRATTAPGGFGGSKGGGTRKMRAVPNMNKPGSWSSEEEEGVEEEEEDDDDEGDVDSDEAPKVGGKTGLKAGSRENEDGQGQISQWRPLRTFPQIPGRMGEGDQYSAQSGPPRSNYFDDQPPPQLTQQMRSQSQYGLLPPISTPGMGAPRQSIPAIGRGGNDLFVQLKPASTHLTKAFTPQGLLLAEVDFVDIDVVFQRFIVEMGGDDITNARGWSRDSLHARAKAIQKKQRAGHVAPPTTPYTPRTMSREPSSSMEVPDFTPRNRRPFPLKNPVLLPLPGGSTAPFSSIPEDVVEEPRRHKVPSTLLAPRYSHLLHEAVAISRELAIPMVLVDILLGHLLVLVPLSRHLLILEHRLTNDSAPRLYLLILRWPIQSDPHRIDKRVKLRLGEVTLVEELVVTPMELQAQENEAAFPLSPSGTFSPGDSPSGGCFLAESGSSSPEDTRLPRTDYDLVDSISCTERGDFGDDNDTEGEDTVIEETDNNDDEGNFVTTIIKRTCWKVASKAQVELPTPKKGYSKRWIEEFEDDKEYADCAIQYNPLACWRSLALFLVRVVFCSSIWPSSGWRMLIPL</sequence>
<feature type="compositionally biased region" description="Low complexity" evidence="1">
    <location>
        <begin position="181"/>
        <end position="203"/>
    </location>
</feature>
<feature type="compositionally biased region" description="Polar residues" evidence="1">
    <location>
        <begin position="492"/>
        <end position="505"/>
    </location>
</feature>
<evidence type="ECO:0000256" key="1">
    <source>
        <dbReference type="SAM" id="MobiDB-lite"/>
    </source>
</evidence>
<evidence type="ECO:0000313" key="2">
    <source>
        <dbReference type="EMBL" id="KAJ4473968.1"/>
    </source>
</evidence>
<feature type="compositionally biased region" description="Low complexity" evidence="1">
    <location>
        <begin position="70"/>
        <end position="83"/>
    </location>
</feature>
<feature type="compositionally biased region" description="Acidic residues" evidence="1">
    <location>
        <begin position="285"/>
        <end position="307"/>
    </location>
</feature>
<dbReference type="Proteomes" id="UP001150238">
    <property type="component" value="Unassembled WGS sequence"/>
</dbReference>
<feature type="region of interest" description="Disordered" evidence="1">
    <location>
        <begin position="151"/>
        <end position="237"/>
    </location>
</feature>
<proteinExistence type="predicted"/>
<feature type="compositionally biased region" description="Polar residues" evidence="1">
    <location>
        <begin position="1"/>
        <end position="12"/>
    </location>
</feature>
<organism evidence="2 3">
    <name type="scientific">Lentinula lateritia</name>
    <dbReference type="NCBI Taxonomy" id="40482"/>
    <lineage>
        <taxon>Eukaryota</taxon>
        <taxon>Fungi</taxon>
        <taxon>Dikarya</taxon>
        <taxon>Basidiomycota</taxon>
        <taxon>Agaricomycotina</taxon>
        <taxon>Agaricomycetes</taxon>
        <taxon>Agaricomycetidae</taxon>
        <taxon>Agaricales</taxon>
        <taxon>Marasmiineae</taxon>
        <taxon>Omphalotaceae</taxon>
        <taxon>Lentinula</taxon>
    </lineage>
</organism>
<reference evidence="2" key="1">
    <citation type="submission" date="2022-08" db="EMBL/GenBank/DDBJ databases">
        <authorList>
            <consortium name="DOE Joint Genome Institute"/>
            <person name="Min B."/>
            <person name="Riley R."/>
            <person name="Sierra-Patev S."/>
            <person name="Naranjo-Ortiz M."/>
            <person name="Looney B."/>
            <person name="Konkel Z."/>
            <person name="Slot J.C."/>
            <person name="Sakamoto Y."/>
            <person name="Steenwyk J.L."/>
            <person name="Rokas A."/>
            <person name="Carro J."/>
            <person name="Camarero S."/>
            <person name="Ferreira P."/>
            <person name="Molpeceres G."/>
            <person name="Ruiz-Duenas F.J."/>
            <person name="Serrano A."/>
            <person name="Henrissat B."/>
            <person name="Drula E."/>
            <person name="Hughes K.W."/>
            <person name="Mata J.L."/>
            <person name="Ishikawa N.K."/>
            <person name="Vargas-Isla R."/>
            <person name="Ushijima S."/>
            <person name="Smith C.A."/>
            <person name="Ahrendt S."/>
            <person name="Andreopoulos W."/>
            <person name="He G."/>
            <person name="Labutti K."/>
            <person name="Lipzen A."/>
            <person name="Ng V."/>
            <person name="Sandor L."/>
            <person name="Barry K."/>
            <person name="Martinez A.T."/>
            <person name="Xiao Y."/>
            <person name="Gibbons J.G."/>
            <person name="Terashima K."/>
            <person name="Hibbett D.S."/>
            <person name="Grigoriev I.V."/>
        </authorList>
    </citation>
    <scope>NUCLEOTIDE SEQUENCE</scope>
    <source>
        <strain evidence="2">Sp2 HRB7682 ss15</strain>
    </source>
</reference>
<name>A0A9W9A3X8_9AGAR</name>
<gene>
    <name evidence="2" type="ORF">C8J55DRAFT_579026</name>
</gene>
<feature type="region of interest" description="Disordered" evidence="1">
    <location>
        <begin position="249"/>
        <end position="370"/>
    </location>
</feature>
<feature type="compositionally biased region" description="Low complexity" evidence="1">
    <location>
        <begin position="52"/>
        <end position="63"/>
    </location>
</feature>
<feature type="region of interest" description="Disordered" evidence="1">
    <location>
        <begin position="1"/>
        <end position="83"/>
    </location>
</feature>
<reference evidence="2" key="2">
    <citation type="journal article" date="2023" name="Proc. Natl. Acad. Sci. U.S.A.">
        <title>A global phylogenomic analysis of the shiitake genus Lentinula.</title>
        <authorList>
            <person name="Sierra-Patev S."/>
            <person name="Min B."/>
            <person name="Naranjo-Ortiz M."/>
            <person name="Looney B."/>
            <person name="Konkel Z."/>
            <person name="Slot J.C."/>
            <person name="Sakamoto Y."/>
            <person name="Steenwyk J.L."/>
            <person name="Rokas A."/>
            <person name="Carro J."/>
            <person name="Camarero S."/>
            <person name="Ferreira P."/>
            <person name="Molpeceres G."/>
            <person name="Ruiz-Duenas F.J."/>
            <person name="Serrano A."/>
            <person name="Henrissat B."/>
            <person name="Drula E."/>
            <person name="Hughes K.W."/>
            <person name="Mata J.L."/>
            <person name="Ishikawa N.K."/>
            <person name="Vargas-Isla R."/>
            <person name="Ushijima S."/>
            <person name="Smith C.A."/>
            <person name="Donoghue J."/>
            <person name="Ahrendt S."/>
            <person name="Andreopoulos W."/>
            <person name="He G."/>
            <person name="LaButti K."/>
            <person name="Lipzen A."/>
            <person name="Ng V."/>
            <person name="Riley R."/>
            <person name="Sandor L."/>
            <person name="Barry K."/>
            <person name="Martinez A.T."/>
            <person name="Xiao Y."/>
            <person name="Gibbons J.G."/>
            <person name="Terashima K."/>
            <person name="Grigoriev I.V."/>
            <person name="Hibbett D."/>
        </authorList>
    </citation>
    <scope>NUCLEOTIDE SEQUENCE</scope>
    <source>
        <strain evidence="2">Sp2 HRB7682 ss15</strain>
    </source>
</reference>
<dbReference type="EMBL" id="JANVFS010000024">
    <property type="protein sequence ID" value="KAJ4473968.1"/>
    <property type="molecule type" value="Genomic_DNA"/>
</dbReference>
<dbReference type="AlphaFoldDB" id="A0A9W9A3X8"/>
<feature type="region of interest" description="Disordered" evidence="1">
    <location>
        <begin position="476"/>
        <end position="513"/>
    </location>
</feature>